<dbReference type="InterPro" id="IPR020904">
    <property type="entry name" value="Sc_DH/Rdtase_CS"/>
</dbReference>
<dbReference type="AlphaFoldDB" id="A0A8J3GYL8"/>
<dbReference type="PROSITE" id="PS00061">
    <property type="entry name" value="ADH_SHORT"/>
    <property type="match status" value="1"/>
</dbReference>
<dbReference type="InterPro" id="IPR002347">
    <property type="entry name" value="SDR_fam"/>
</dbReference>
<dbReference type="InterPro" id="IPR036291">
    <property type="entry name" value="NAD(P)-bd_dom_sf"/>
</dbReference>
<dbReference type="PRINTS" id="PR00080">
    <property type="entry name" value="SDRFAMILY"/>
</dbReference>
<dbReference type="SMART" id="SM00822">
    <property type="entry name" value="PKS_KR"/>
    <property type="match status" value="1"/>
</dbReference>
<dbReference type="FunFam" id="3.40.50.720:FF:000084">
    <property type="entry name" value="Short-chain dehydrogenase reductase"/>
    <property type="match status" value="1"/>
</dbReference>
<comment type="similarity">
    <text evidence="1 3">Belongs to the short-chain dehydrogenases/reductases (SDR) family.</text>
</comment>
<name>A0A8J3GYL8_9RHOB</name>
<dbReference type="Proteomes" id="UP000626220">
    <property type="component" value="Unassembled WGS sequence"/>
</dbReference>
<dbReference type="RefSeq" id="WP_189681161.1">
    <property type="nucleotide sequence ID" value="NZ_BNCJ01000010.1"/>
</dbReference>
<dbReference type="Gene3D" id="3.40.50.720">
    <property type="entry name" value="NAD(P)-binding Rossmann-like Domain"/>
    <property type="match status" value="1"/>
</dbReference>
<dbReference type="InterPro" id="IPR057326">
    <property type="entry name" value="KR_dom"/>
</dbReference>
<organism evidence="5 6">
    <name type="scientific">Seohaeicola zhoushanensis</name>
    <dbReference type="NCBI Taxonomy" id="1569283"/>
    <lineage>
        <taxon>Bacteria</taxon>
        <taxon>Pseudomonadati</taxon>
        <taxon>Pseudomonadota</taxon>
        <taxon>Alphaproteobacteria</taxon>
        <taxon>Rhodobacterales</taxon>
        <taxon>Roseobacteraceae</taxon>
        <taxon>Seohaeicola</taxon>
    </lineage>
</organism>
<dbReference type="PANTHER" id="PTHR45024">
    <property type="entry name" value="DEHYDROGENASES, SHORT CHAIN"/>
    <property type="match status" value="1"/>
</dbReference>
<accession>A0A8J3GYL8</accession>
<dbReference type="GO" id="GO:0016491">
    <property type="term" value="F:oxidoreductase activity"/>
    <property type="evidence" value="ECO:0007669"/>
    <property type="project" value="UniProtKB-KW"/>
</dbReference>
<evidence type="ECO:0000313" key="6">
    <source>
        <dbReference type="Proteomes" id="UP000626220"/>
    </source>
</evidence>
<sequence length="308" mass="32250">MSIRFDNRVAIVTGGGAGLGRSHALGLAARGAKVVVNDLGASVDGSGASESAAERVVEEIRAAGGEAMAHGADVSNEEQVADMVARARDTWGRVDIVVNNAGILRDKSFGKMTMADFRKVVDVHLIGSATVTHACWPLMREQQYGRIVLTSSSSGLYGNFGQANYGAAKAAMMGLMNVLHLEGARDNIRVNTLAPTAATRMTESLMPEDALALLQPETITPGLLYLVSEDAPSRVILGAGAGAFAVTKVYETLGATLTGEELTAEGVAAAFGRISDPEGQEELTQAFAQTQKYARNAAEARGLKLNWG</sequence>
<dbReference type="EMBL" id="BNCJ01000010">
    <property type="protein sequence ID" value="GHF58625.1"/>
    <property type="molecule type" value="Genomic_DNA"/>
</dbReference>
<keyword evidence="2" id="KW-0560">Oxidoreductase</keyword>
<evidence type="ECO:0000256" key="2">
    <source>
        <dbReference type="ARBA" id="ARBA00023002"/>
    </source>
</evidence>
<evidence type="ECO:0000313" key="5">
    <source>
        <dbReference type="EMBL" id="GHF58625.1"/>
    </source>
</evidence>
<dbReference type="Pfam" id="PF00106">
    <property type="entry name" value="adh_short"/>
    <property type="match status" value="1"/>
</dbReference>
<keyword evidence="6" id="KW-1185">Reference proteome</keyword>
<dbReference type="PANTHER" id="PTHR45024:SF2">
    <property type="entry name" value="SCP2 DOMAIN-CONTAINING PROTEIN"/>
    <property type="match status" value="1"/>
</dbReference>
<dbReference type="PRINTS" id="PR00081">
    <property type="entry name" value="GDHRDH"/>
</dbReference>
<feature type="domain" description="Ketoreductase" evidence="4">
    <location>
        <begin position="8"/>
        <end position="196"/>
    </location>
</feature>
<protein>
    <submittedName>
        <fullName evidence="5">3-oxoacyl-ACP reductase</fullName>
    </submittedName>
</protein>
<dbReference type="SUPFAM" id="SSF51735">
    <property type="entry name" value="NAD(P)-binding Rossmann-fold domains"/>
    <property type="match status" value="1"/>
</dbReference>
<dbReference type="InterPro" id="IPR051687">
    <property type="entry name" value="Peroxisomal_Beta-Oxidation"/>
</dbReference>
<comment type="caution">
    <text evidence="5">The sequence shown here is derived from an EMBL/GenBank/DDBJ whole genome shotgun (WGS) entry which is preliminary data.</text>
</comment>
<evidence type="ECO:0000256" key="1">
    <source>
        <dbReference type="ARBA" id="ARBA00006484"/>
    </source>
</evidence>
<evidence type="ECO:0000259" key="4">
    <source>
        <dbReference type="SMART" id="SM00822"/>
    </source>
</evidence>
<reference evidence="5" key="2">
    <citation type="submission" date="2020-09" db="EMBL/GenBank/DDBJ databases">
        <authorList>
            <person name="Sun Q."/>
            <person name="Kim S."/>
        </authorList>
    </citation>
    <scope>NUCLEOTIDE SEQUENCE</scope>
    <source>
        <strain evidence="5">KCTC 42650</strain>
    </source>
</reference>
<gene>
    <name evidence="5" type="ORF">GCM10017056_32520</name>
</gene>
<reference evidence="5" key="1">
    <citation type="journal article" date="2014" name="Int. J. Syst. Evol. Microbiol.">
        <title>Complete genome sequence of Corynebacterium casei LMG S-19264T (=DSM 44701T), isolated from a smear-ripened cheese.</title>
        <authorList>
            <consortium name="US DOE Joint Genome Institute (JGI-PGF)"/>
            <person name="Walter F."/>
            <person name="Albersmeier A."/>
            <person name="Kalinowski J."/>
            <person name="Ruckert C."/>
        </authorList>
    </citation>
    <scope>NUCLEOTIDE SEQUENCE</scope>
    <source>
        <strain evidence="5">KCTC 42650</strain>
    </source>
</reference>
<evidence type="ECO:0000256" key="3">
    <source>
        <dbReference type="RuleBase" id="RU000363"/>
    </source>
</evidence>
<proteinExistence type="inferred from homology"/>